<dbReference type="RefSeq" id="WP_120467286.1">
    <property type="nucleotide sequence ID" value="NZ_RAYQ01000003.1"/>
</dbReference>
<dbReference type="InterPro" id="IPR017853">
    <property type="entry name" value="GH"/>
</dbReference>
<dbReference type="AlphaFoldDB" id="A0A3A9B3H5"/>
<comment type="caution">
    <text evidence="3">The sequence shown here is derived from an EMBL/GenBank/DDBJ whole genome shotgun (WGS) entry which is preliminary data.</text>
</comment>
<gene>
    <name evidence="3" type="ORF">D7V94_04810</name>
</gene>
<accession>A0A3A9B3H5</accession>
<keyword evidence="4" id="KW-1185">Reference proteome</keyword>
<dbReference type="Pfam" id="PF18989">
    <property type="entry name" value="DUF5722"/>
    <property type="match status" value="1"/>
</dbReference>
<reference evidence="3 4" key="1">
    <citation type="submission" date="2018-09" db="EMBL/GenBank/DDBJ databases">
        <title>Murine metabolic-syndrome-specific gut microbial biobank.</title>
        <authorList>
            <person name="Liu C."/>
        </authorList>
    </citation>
    <scope>NUCLEOTIDE SEQUENCE [LARGE SCALE GENOMIC DNA]</scope>
    <source>
        <strain evidence="3 4">0.1xD8-82</strain>
    </source>
</reference>
<feature type="signal peptide" evidence="1">
    <location>
        <begin position="1"/>
        <end position="29"/>
    </location>
</feature>
<dbReference type="OrthoDB" id="175224at2"/>
<dbReference type="InterPro" id="IPR043780">
    <property type="entry name" value="DUF5722"/>
</dbReference>
<dbReference type="Proteomes" id="UP000280696">
    <property type="component" value="Unassembled WGS sequence"/>
</dbReference>
<proteinExistence type="predicted"/>
<dbReference type="Gene3D" id="3.20.20.80">
    <property type="entry name" value="Glycosidases"/>
    <property type="match status" value="1"/>
</dbReference>
<name>A0A3A9B3H5_9FIRM</name>
<evidence type="ECO:0000256" key="1">
    <source>
        <dbReference type="SAM" id="SignalP"/>
    </source>
</evidence>
<feature type="domain" description="DUF5722" evidence="2">
    <location>
        <begin position="148"/>
        <end position="531"/>
    </location>
</feature>
<feature type="chain" id="PRO_5017328576" description="DUF5722 domain-containing protein" evidence="1">
    <location>
        <begin position="30"/>
        <end position="551"/>
    </location>
</feature>
<dbReference type="EMBL" id="RAYQ01000003">
    <property type="protein sequence ID" value="RKI93285.1"/>
    <property type="molecule type" value="Genomic_DNA"/>
</dbReference>
<dbReference type="SUPFAM" id="SSF51445">
    <property type="entry name" value="(Trans)glycosidases"/>
    <property type="match status" value="1"/>
</dbReference>
<evidence type="ECO:0000313" key="3">
    <source>
        <dbReference type="EMBL" id="RKI93285.1"/>
    </source>
</evidence>
<sequence length="551" mass="60899">MRYRRKKIMTVIIAAIAAVLALGSGPVTGENPRCVRAAGRPVAIDSCLIKGTDVECQISASSVPSSDDGKFYIYADEVYLDGPTGDVVASVKAGTSVCVSFPLEHNTEKSNLSRKFLVAVKKNGQMQQVSDEHYITNPEALALYSSARMDNGIKGILPDITKVSEGQLKDLGIRQVVYNMDVSEICSDASAPGAIAFDYNGQTYYFDGDLIGRYDSTILGLNRNGLQITMVLLNSGTGLYGQDLIHPLAQDGFECPSYALNVADEAGCNHIKAIGAFLGQRYSGQLGCGQVDNWIIGNEVNARTSWWYTSSESLDVNVNIYVKAFRILYNEIKSMNANVRIYNSIDQEWNRKSNPGSFLAKGYLDQFNYYMNREGNIDWDLSYHPYNSPLYDPYAWNGPAVWVGKNLSTPYITMQNIDILIDYMHQEKFLSPDGEVRSISIAEIGYTSSFGDENQEASIAYGYLKAASLPDVDAFMLFRQTDEAEEMESHLALGLYDLEGNKKPAYEIYKKLGTADEAEAKARASEIIGMDIDEMINENIVWTRSGNGVVQ</sequence>
<keyword evidence="1" id="KW-0732">Signal</keyword>
<evidence type="ECO:0000259" key="2">
    <source>
        <dbReference type="Pfam" id="PF18989"/>
    </source>
</evidence>
<organism evidence="3 4">
    <name type="scientific">Parablautia intestinalis</name>
    <dbReference type="NCBI Taxonomy" id="2320100"/>
    <lineage>
        <taxon>Bacteria</taxon>
        <taxon>Bacillati</taxon>
        <taxon>Bacillota</taxon>
        <taxon>Clostridia</taxon>
        <taxon>Lachnospirales</taxon>
        <taxon>Lachnospiraceae</taxon>
        <taxon>Parablautia</taxon>
    </lineage>
</organism>
<evidence type="ECO:0000313" key="4">
    <source>
        <dbReference type="Proteomes" id="UP000280696"/>
    </source>
</evidence>
<protein>
    <recommendedName>
        <fullName evidence="2">DUF5722 domain-containing protein</fullName>
    </recommendedName>
</protein>